<evidence type="ECO:0000256" key="6">
    <source>
        <dbReference type="PIRSR" id="PIRSR036894-2"/>
    </source>
</evidence>
<keyword evidence="2 5" id="KW-0862">Zinc</keyword>
<dbReference type="Pfam" id="PF20511">
    <property type="entry name" value="PMI_typeI_cat"/>
    <property type="match status" value="1"/>
</dbReference>
<organism evidence="9 10">
    <name type="scientific">Candidatus Caccovicinus merdipullorum</name>
    <dbReference type="NCBI Taxonomy" id="2840724"/>
    <lineage>
        <taxon>Bacteria</taxon>
        <taxon>Bacillati</taxon>
        <taxon>Bacillota</taxon>
        <taxon>Clostridia</taxon>
        <taxon>Eubacteriales</taxon>
        <taxon>Candidatus Caccovicinus</taxon>
    </lineage>
</organism>
<reference evidence="9" key="1">
    <citation type="submission" date="2020-10" db="EMBL/GenBank/DDBJ databases">
        <authorList>
            <person name="Gilroy R."/>
        </authorList>
    </citation>
    <scope>NUCLEOTIDE SEQUENCE</scope>
    <source>
        <strain evidence="9">CHK123-3438</strain>
    </source>
</reference>
<dbReference type="PANTHER" id="PTHR42742:SF3">
    <property type="entry name" value="FRUCTOKINASE"/>
    <property type="match status" value="1"/>
</dbReference>
<dbReference type="PIRSF" id="PIRSF036894">
    <property type="entry name" value="PMI_Firm_short"/>
    <property type="match status" value="1"/>
</dbReference>
<evidence type="ECO:0000259" key="8">
    <source>
        <dbReference type="Pfam" id="PF21621"/>
    </source>
</evidence>
<comment type="cofactor">
    <cofactor evidence="5">
        <name>Zn(2+)</name>
        <dbReference type="ChEBI" id="CHEBI:29105"/>
    </cofactor>
    <text evidence="5">Binds 1 zinc ion per subunit.</text>
</comment>
<accession>A0A9D1GGX3</accession>
<gene>
    <name evidence="9" type="ORF">IAB60_02220</name>
</gene>
<evidence type="ECO:0000256" key="1">
    <source>
        <dbReference type="ARBA" id="ARBA00022723"/>
    </source>
</evidence>
<feature type="binding site" evidence="5">
    <location>
        <position position="195"/>
    </location>
    <ligand>
        <name>Zn(2+)</name>
        <dbReference type="ChEBI" id="CHEBI:29105"/>
    </ligand>
</feature>
<keyword evidence="9" id="KW-0413">Isomerase</keyword>
<evidence type="ECO:0000256" key="5">
    <source>
        <dbReference type="PIRSR" id="PIRSR036894-1"/>
    </source>
</evidence>
<keyword evidence="1 5" id="KW-0479">Metal-binding</keyword>
<dbReference type="GO" id="GO:0008270">
    <property type="term" value="F:zinc ion binding"/>
    <property type="evidence" value="ECO:0007669"/>
    <property type="project" value="InterPro"/>
</dbReference>
<dbReference type="InterPro" id="IPR014710">
    <property type="entry name" value="RmlC-like_jellyroll"/>
</dbReference>
<proteinExistence type="predicted"/>
<name>A0A9D1GGX3_9FIRM</name>
<evidence type="ECO:0000256" key="3">
    <source>
        <dbReference type="ARBA" id="ARBA00029741"/>
    </source>
</evidence>
<dbReference type="Proteomes" id="UP000886860">
    <property type="component" value="Unassembled WGS sequence"/>
</dbReference>
<reference evidence="9" key="2">
    <citation type="journal article" date="2021" name="PeerJ">
        <title>Extensive microbial diversity within the chicken gut microbiome revealed by metagenomics and culture.</title>
        <authorList>
            <person name="Gilroy R."/>
            <person name="Ravi A."/>
            <person name="Getino M."/>
            <person name="Pursley I."/>
            <person name="Horton D.L."/>
            <person name="Alikhan N.F."/>
            <person name="Baker D."/>
            <person name="Gharbi K."/>
            <person name="Hall N."/>
            <person name="Watson M."/>
            <person name="Adriaenssens E.M."/>
            <person name="Foster-Nyarko E."/>
            <person name="Jarju S."/>
            <person name="Secka A."/>
            <person name="Antonio M."/>
            <person name="Oren A."/>
            <person name="Chaudhuri R.R."/>
            <person name="La Ragione R."/>
            <person name="Hildebrand F."/>
            <person name="Pallen M.J."/>
        </authorList>
    </citation>
    <scope>NUCLEOTIDE SEQUENCE</scope>
    <source>
        <strain evidence="9">CHK123-3438</strain>
    </source>
</reference>
<dbReference type="InterPro" id="IPR046457">
    <property type="entry name" value="PMI_typeI_cat"/>
</dbReference>
<sequence length="355" mass="40543">MNYEPMKLKGERVWRTYVGGKNLGRLHGETDAQDDHFPEEWMYSVTRASNAGREDIEEGICRMDDGSGKTLKEQIEGDPEGMLGKEHTMRWGSQPGVLIKLIDSKERLTVQVHPDKETAEKLFHSPFGKTESWHILDTRPEEENPCIYLGFREGITRELWQECFYRQDYEKMLSLMNQIQVKKGETYLVKGGVPHAIGAGCLLIEVQEPTDYTIRVEKVTPAGFVIDDQMCHQGLGFEKMFDCFRYQGMSEKEVKDTYRLLPRKVSENETQLITYQDTPCFCMEELETEGQLKLAGEGEFYCLYVLEGKGTLESPSQTWEIAAGAQFFVPAACGEYCIRAAQGETVRVLKMHGPK</sequence>
<feature type="active site" evidence="6">
    <location>
        <position position="215"/>
    </location>
</feature>
<dbReference type="CDD" id="cd07010">
    <property type="entry name" value="cupin_PMI_type_I_N_bac"/>
    <property type="match status" value="1"/>
</dbReference>
<dbReference type="GO" id="GO:0004476">
    <property type="term" value="F:mannose-6-phosphate isomerase activity"/>
    <property type="evidence" value="ECO:0007669"/>
    <property type="project" value="InterPro"/>
</dbReference>
<dbReference type="InterPro" id="IPR049071">
    <property type="entry name" value="MPI_cupin_dom"/>
</dbReference>
<dbReference type="SUPFAM" id="SSF51182">
    <property type="entry name" value="RmlC-like cupins"/>
    <property type="match status" value="1"/>
</dbReference>
<evidence type="ECO:0000256" key="4">
    <source>
        <dbReference type="ARBA" id="ARBA00030762"/>
    </source>
</evidence>
<evidence type="ECO:0000313" key="9">
    <source>
        <dbReference type="EMBL" id="HIT40907.1"/>
    </source>
</evidence>
<dbReference type="GO" id="GO:0005975">
    <property type="term" value="P:carbohydrate metabolic process"/>
    <property type="evidence" value="ECO:0007669"/>
    <property type="project" value="InterPro"/>
</dbReference>
<dbReference type="EMBL" id="DVKS01000039">
    <property type="protein sequence ID" value="HIT40907.1"/>
    <property type="molecule type" value="Genomic_DNA"/>
</dbReference>
<dbReference type="Gene3D" id="2.60.120.10">
    <property type="entry name" value="Jelly Rolls"/>
    <property type="match status" value="2"/>
</dbReference>
<protein>
    <recommendedName>
        <fullName evidence="3">Phosphohexomutase</fullName>
    </recommendedName>
    <alternativeName>
        <fullName evidence="4">Phosphomannose isomerase</fullName>
    </alternativeName>
</protein>
<dbReference type="AlphaFoldDB" id="A0A9D1GGX3"/>
<comment type="caution">
    <text evidence="9">The sequence shown here is derived from an EMBL/GenBank/DDBJ whole genome shotgun (WGS) entry which is preliminary data.</text>
</comment>
<dbReference type="Pfam" id="PF21621">
    <property type="entry name" value="MPI_cupin_dom"/>
    <property type="match status" value="1"/>
</dbReference>
<dbReference type="PANTHER" id="PTHR42742">
    <property type="entry name" value="TRANSCRIPTIONAL REPRESSOR MPRA"/>
    <property type="match status" value="1"/>
</dbReference>
<dbReference type="InterPro" id="IPR011051">
    <property type="entry name" value="RmlC_Cupin_sf"/>
</dbReference>
<evidence type="ECO:0000256" key="2">
    <source>
        <dbReference type="ARBA" id="ARBA00022833"/>
    </source>
</evidence>
<evidence type="ECO:0000313" key="10">
    <source>
        <dbReference type="Proteomes" id="UP000886860"/>
    </source>
</evidence>
<feature type="domain" description="Mannose-6-phosphate isomerase cupin" evidence="8">
    <location>
        <begin position="275"/>
        <end position="348"/>
    </location>
</feature>
<dbReference type="InterPro" id="IPR051804">
    <property type="entry name" value="Carb_Metab_Reg_Kinase/Isom"/>
</dbReference>
<feature type="binding site" evidence="5">
    <location>
        <position position="131"/>
    </location>
    <ligand>
        <name>Zn(2+)</name>
        <dbReference type="ChEBI" id="CHEBI:29105"/>
    </ligand>
</feature>
<evidence type="ECO:0000259" key="7">
    <source>
        <dbReference type="Pfam" id="PF20511"/>
    </source>
</evidence>
<feature type="binding site" evidence="5">
    <location>
        <position position="113"/>
    </location>
    <ligand>
        <name>Zn(2+)</name>
        <dbReference type="ChEBI" id="CHEBI:29105"/>
    </ligand>
</feature>
<dbReference type="InterPro" id="IPR014628">
    <property type="entry name" value="Man6P_isomerase_Firm_short"/>
</dbReference>
<feature type="domain" description="Phosphomannose isomerase type I catalytic" evidence="7">
    <location>
        <begin position="70"/>
        <end position="123"/>
    </location>
</feature>